<reference evidence="6" key="1">
    <citation type="submission" date="2022-12" db="EMBL/GenBank/DDBJ databases">
        <title>Description and comparative metabolic analysis of Aerococcus sp. nov., isolated from the feces of a pig.</title>
        <authorList>
            <person name="Chang Y.-H."/>
        </authorList>
    </citation>
    <scope>NUCLEOTIDE SEQUENCE</scope>
    <source>
        <strain evidence="6">YH-aer222</strain>
    </source>
</reference>
<comment type="caution">
    <text evidence="6">The sequence shown here is derived from an EMBL/GenBank/DDBJ whole genome shotgun (WGS) entry which is preliminary data.</text>
</comment>
<sequence>MTLILVLVLYSLDAFHTIQEGSRQATAKFVGMLLAYFCASIFYKPLAAWTALWVPYPGLSLQSDFVYFPQNMIRQMDQVYFQAVAFILIFILIMIVTHSIKAFMPSKQDKMYPKNRDVLVGGIVAIIYTSLCLCLLFTFLATLTFPWLQNFLADNMVSDFFIRQVPFFSKHILSLWLDGVATL</sequence>
<dbReference type="AlphaFoldDB" id="A0A9X3FNY7"/>
<evidence type="ECO:0000256" key="5">
    <source>
        <dbReference type="SAM" id="Phobius"/>
    </source>
</evidence>
<comment type="subcellular location">
    <subcellularLocation>
        <location evidence="1">Membrane</location>
        <topology evidence="1">Multi-pass membrane protein</topology>
    </subcellularLocation>
</comment>
<gene>
    <name evidence="6" type="ORF">OW157_01985</name>
</gene>
<evidence type="ECO:0000256" key="2">
    <source>
        <dbReference type="ARBA" id="ARBA00022692"/>
    </source>
</evidence>
<dbReference type="InterPro" id="IPR003825">
    <property type="entry name" value="Colicin-V_CvpA"/>
</dbReference>
<dbReference type="RefSeq" id="WP_268751657.1">
    <property type="nucleotide sequence ID" value="NZ_JAPRFQ010000001.1"/>
</dbReference>
<evidence type="ECO:0000256" key="4">
    <source>
        <dbReference type="ARBA" id="ARBA00023136"/>
    </source>
</evidence>
<evidence type="ECO:0000313" key="7">
    <source>
        <dbReference type="Proteomes" id="UP001146670"/>
    </source>
</evidence>
<evidence type="ECO:0000313" key="6">
    <source>
        <dbReference type="EMBL" id="MCZ0725334.1"/>
    </source>
</evidence>
<keyword evidence="2 5" id="KW-0812">Transmembrane</keyword>
<protein>
    <submittedName>
        <fullName evidence="6">CvpA family protein</fullName>
    </submittedName>
</protein>
<keyword evidence="3 5" id="KW-1133">Transmembrane helix</keyword>
<name>A0A9X3FNY7_9LACT</name>
<accession>A0A9X3FNY7</accession>
<dbReference type="GO" id="GO:0009403">
    <property type="term" value="P:toxin biosynthetic process"/>
    <property type="evidence" value="ECO:0007669"/>
    <property type="project" value="InterPro"/>
</dbReference>
<organism evidence="6 7">
    <name type="scientific">Aerococcus kribbianus</name>
    <dbReference type="NCBI Taxonomy" id="2999064"/>
    <lineage>
        <taxon>Bacteria</taxon>
        <taxon>Bacillati</taxon>
        <taxon>Bacillota</taxon>
        <taxon>Bacilli</taxon>
        <taxon>Lactobacillales</taxon>
        <taxon>Aerococcaceae</taxon>
        <taxon>Aerococcus</taxon>
    </lineage>
</organism>
<feature type="transmembrane region" description="Helical" evidence="5">
    <location>
        <begin position="79"/>
        <end position="97"/>
    </location>
</feature>
<feature type="transmembrane region" description="Helical" evidence="5">
    <location>
        <begin position="118"/>
        <end position="148"/>
    </location>
</feature>
<dbReference type="PANTHER" id="PTHR37306:SF1">
    <property type="entry name" value="COLICIN V PRODUCTION PROTEIN"/>
    <property type="match status" value="1"/>
</dbReference>
<dbReference type="PANTHER" id="PTHR37306">
    <property type="entry name" value="COLICIN V PRODUCTION PROTEIN"/>
    <property type="match status" value="1"/>
</dbReference>
<keyword evidence="4 5" id="KW-0472">Membrane</keyword>
<dbReference type="Pfam" id="PF02674">
    <property type="entry name" value="Colicin_V"/>
    <property type="match status" value="1"/>
</dbReference>
<evidence type="ECO:0000256" key="3">
    <source>
        <dbReference type="ARBA" id="ARBA00022989"/>
    </source>
</evidence>
<evidence type="ECO:0000256" key="1">
    <source>
        <dbReference type="ARBA" id="ARBA00004141"/>
    </source>
</evidence>
<feature type="transmembrane region" description="Helical" evidence="5">
    <location>
        <begin position="33"/>
        <end position="59"/>
    </location>
</feature>
<dbReference type="GO" id="GO:0016020">
    <property type="term" value="C:membrane"/>
    <property type="evidence" value="ECO:0007669"/>
    <property type="project" value="UniProtKB-SubCell"/>
</dbReference>
<proteinExistence type="predicted"/>
<dbReference type="Proteomes" id="UP001146670">
    <property type="component" value="Unassembled WGS sequence"/>
</dbReference>
<keyword evidence="7" id="KW-1185">Reference proteome</keyword>
<dbReference type="EMBL" id="JAPRFR010000001">
    <property type="protein sequence ID" value="MCZ0725334.1"/>
    <property type="molecule type" value="Genomic_DNA"/>
</dbReference>